<gene>
    <name evidence="1" type="ORF">G4L40_07570</name>
</gene>
<dbReference type="RefSeq" id="WP_166236598.1">
    <property type="nucleotide sequence ID" value="NZ_JAAJBV010000004.1"/>
</dbReference>
<keyword evidence="2" id="KW-1185">Reference proteome</keyword>
<dbReference type="Proteomes" id="UP000761423">
    <property type="component" value="Unassembled WGS sequence"/>
</dbReference>
<evidence type="ECO:0000313" key="1">
    <source>
        <dbReference type="EMBL" id="NHM04563.1"/>
    </source>
</evidence>
<evidence type="ECO:0008006" key="3">
    <source>
        <dbReference type="Google" id="ProtNLM"/>
    </source>
</evidence>
<dbReference type="SUPFAM" id="SSF141072">
    <property type="entry name" value="CalX-like"/>
    <property type="match status" value="1"/>
</dbReference>
<comment type="caution">
    <text evidence="1">The sequence shown here is derived from an EMBL/GenBank/DDBJ whole genome shotgun (WGS) entry which is preliminary data.</text>
</comment>
<sequence length="331" mass="36383">MNKFLKVLGVFAFASVLFSCDKEEDVADIVQVHKPNMTINIASTINAQEGDIVPFTLNFDEPVGREFHFYVVRLNQSSASGVDSSVSESYSNTAFQQTFVVPAGATSFTGEIVIEEDIDNDDNEQLVLTVGDTRTSAVLFTPSIVTINIDNVVKDELTLDFHFNKDFGVAAYSSSLCEFESELSGNGYDIDFIVYDASYNDLSVFDAQTGACEESLSMNLADYADGVYHITSFLYTNGELDLASLSFPLLGLAEFEIPVTVDYYRAGSFKGLYAQDAADRFTSMTPEGTESYVMSVEVYTDVDGQRKFKVFNDNTGAISGMGKHVKVNKKK</sequence>
<dbReference type="PROSITE" id="PS51257">
    <property type="entry name" value="PROKAR_LIPOPROTEIN"/>
    <property type="match status" value="1"/>
</dbReference>
<dbReference type="EMBL" id="JAAJBV010000004">
    <property type="protein sequence ID" value="NHM04563.1"/>
    <property type="molecule type" value="Genomic_DNA"/>
</dbReference>
<protein>
    <recommendedName>
        <fullName evidence="3">Calx-beta domain-containing protein</fullName>
    </recommendedName>
</protein>
<accession>A0ABX0IBK9</accession>
<reference evidence="1 2" key="1">
    <citation type="submission" date="2020-02" db="EMBL/GenBank/DDBJ databases">
        <authorList>
            <person name="Chen W.-M."/>
        </authorList>
    </citation>
    <scope>NUCLEOTIDE SEQUENCE [LARGE SCALE GENOMIC DNA]</scope>
    <source>
        <strain evidence="1 2">TWA-26</strain>
    </source>
</reference>
<proteinExistence type="predicted"/>
<organism evidence="1 2">
    <name type="scientific">Flavobacterium celericrescens</name>
    <dbReference type="NCBI Taxonomy" id="2709780"/>
    <lineage>
        <taxon>Bacteria</taxon>
        <taxon>Pseudomonadati</taxon>
        <taxon>Bacteroidota</taxon>
        <taxon>Flavobacteriia</taxon>
        <taxon>Flavobacteriales</taxon>
        <taxon>Flavobacteriaceae</taxon>
        <taxon>Flavobacterium</taxon>
    </lineage>
</organism>
<name>A0ABX0IBK9_9FLAO</name>
<dbReference type="InterPro" id="IPR038081">
    <property type="entry name" value="CalX-like_sf"/>
</dbReference>
<evidence type="ECO:0000313" key="2">
    <source>
        <dbReference type="Proteomes" id="UP000761423"/>
    </source>
</evidence>